<dbReference type="InterPro" id="IPR000620">
    <property type="entry name" value="EamA_dom"/>
</dbReference>
<evidence type="ECO:0000313" key="3">
    <source>
        <dbReference type="EMBL" id="KCZ60950.1"/>
    </source>
</evidence>
<feature type="transmembrane region" description="Helical" evidence="1">
    <location>
        <begin position="275"/>
        <end position="296"/>
    </location>
</feature>
<dbReference type="PATRIC" id="fig|1280947.3.peg.200"/>
<dbReference type="PANTHER" id="PTHR22911">
    <property type="entry name" value="ACYL-MALONYL CONDENSING ENZYME-RELATED"/>
    <property type="match status" value="1"/>
</dbReference>
<dbReference type="SUPFAM" id="SSF103481">
    <property type="entry name" value="Multidrug resistance efflux transporter EmrE"/>
    <property type="match status" value="2"/>
</dbReference>
<dbReference type="eggNOG" id="COG0697">
    <property type="taxonomic scope" value="Bacteria"/>
</dbReference>
<feature type="transmembrane region" description="Helical" evidence="1">
    <location>
        <begin position="180"/>
        <end position="198"/>
    </location>
</feature>
<reference evidence="3 4" key="1">
    <citation type="journal article" date="2014" name="Antonie Van Leeuwenhoek">
        <title>Hyphomonas beringensis sp. nov. and Hyphomonas chukchiensis sp. nov., isolated from surface seawater of the Bering Sea and Chukchi Sea.</title>
        <authorList>
            <person name="Li C."/>
            <person name="Lai Q."/>
            <person name="Li G."/>
            <person name="Dong C."/>
            <person name="Wang J."/>
            <person name="Liao Y."/>
            <person name="Shao Z."/>
        </authorList>
    </citation>
    <scope>NUCLEOTIDE SEQUENCE [LARGE SCALE GENOMIC DNA]</scope>
    <source>
        <strain evidence="3 4">BH-BN04-4</strain>
    </source>
</reference>
<feature type="transmembrane region" description="Helical" evidence="1">
    <location>
        <begin position="210"/>
        <end position="233"/>
    </location>
</feature>
<dbReference type="InterPro" id="IPR037185">
    <property type="entry name" value="EmrE-like"/>
</dbReference>
<feature type="transmembrane region" description="Helical" evidence="1">
    <location>
        <begin position="93"/>
        <end position="115"/>
    </location>
</feature>
<dbReference type="PANTHER" id="PTHR22911:SF137">
    <property type="entry name" value="SOLUTE CARRIER FAMILY 35 MEMBER G2-RELATED"/>
    <property type="match status" value="1"/>
</dbReference>
<dbReference type="STRING" id="1280947.HY30_01035"/>
<dbReference type="EMBL" id="AWFG01000001">
    <property type="protein sequence ID" value="KCZ60950.1"/>
    <property type="molecule type" value="Genomic_DNA"/>
</dbReference>
<feature type="transmembrane region" description="Helical" evidence="1">
    <location>
        <begin position="135"/>
        <end position="168"/>
    </location>
</feature>
<name>A0A062UNR2_9PROT</name>
<evidence type="ECO:0000313" key="4">
    <source>
        <dbReference type="Proteomes" id="UP000027190"/>
    </source>
</evidence>
<comment type="caution">
    <text evidence="3">The sequence shown here is derived from an EMBL/GenBank/DDBJ whole genome shotgun (WGS) entry which is preliminary data.</text>
</comment>
<evidence type="ECO:0000256" key="1">
    <source>
        <dbReference type="SAM" id="Phobius"/>
    </source>
</evidence>
<dbReference type="AlphaFoldDB" id="A0A062UNR2"/>
<feature type="domain" description="EamA" evidence="2">
    <location>
        <begin position="193"/>
        <end position="319"/>
    </location>
</feature>
<feature type="transmembrane region" description="Helical" evidence="1">
    <location>
        <begin position="305"/>
        <end position="322"/>
    </location>
</feature>
<keyword evidence="1" id="KW-1133">Transmembrane helix</keyword>
<accession>A0A062UNR2</accession>
<gene>
    <name evidence="3" type="ORF">HY30_01035</name>
</gene>
<proteinExistence type="predicted"/>
<dbReference type="GO" id="GO:0016020">
    <property type="term" value="C:membrane"/>
    <property type="evidence" value="ECO:0007669"/>
    <property type="project" value="InterPro"/>
</dbReference>
<feature type="transmembrane region" description="Helical" evidence="1">
    <location>
        <begin position="63"/>
        <end position="81"/>
    </location>
</feature>
<keyword evidence="1" id="KW-0812">Transmembrane</keyword>
<keyword evidence="1" id="KW-0472">Membrane</keyword>
<feature type="domain" description="EamA" evidence="2">
    <location>
        <begin position="29"/>
        <end position="165"/>
    </location>
</feature>
<keyword evidence="4" id="KW-1185">Reference proteome</keyword>
<evidence type="ECO:0000259" key="2">
    <source>
        <dbReference type="Pfam" id="PF00892"/>
    </source>
</evidence>
<protein>
    <recommendedName>
        <fullName evidence="2">EamA domain-containing protein</fullName>
    </recommendedName>
</protein>
<dbReference type="Pfam" id="PF00892">
    <property type="entry name" value="EamA"/>
    <property type="match status" value="2"/>
</dbReference>
<feature type="transmembrane region" description="Helical" evidence="1">
    <location>
        <begin position="245"/>
        <end position="269"/>
    </location>
</feature>
<dbReference type="Proteomes" id="UP000027190">
    <property type="component" value="Unassembled WGS sequence"/>
</dbReference>
<sequence>MPSAESGSTSLPCFDKSIWLLSKRRMEIWIPITIAAAFLQNLRSALQKKLRSSLSTWGATAARFVYAAPLALALLGGLLLTTGAKAPPLNLTFLLSGMAGGLAQILATGMLIHLFSHKNFTVATAFTKTEPIQTALFGIVLLGDHVSLAVALAILISLVGVILISIPADAEGRRNFLDRNALIGIAAGGLFGLSAVAYRGASLSLADGSVFLRATITLAFVTSFQAVAILAFLRLREPGETLRLLASWRSAAWVGLVGMLGSLAWFTAFTLQNAALVRALGQVEVFFMIGASLFVFRERVKAREIVGVLLVAAGIVGLVLWSA</sequence>
<organism evidence="3 4">
    <name type="scientific">Hyphomonas chukchiensis</name>
    <dbReference type="NCBI Taxonomy" id="1280947"/>
    <lineage>
        <taxon>Bacteria</taxon>
        <taxon>Pseudomonadati</taxon>
        <taxon>Pseudomonadota</taxon>
        <taxon>Alphaproteobacteria</taxon>
        <taxon>Hyphomonadales</taxon>
        <taxon>Hyphomonadaceae</taxon>
        <taxon>Hyphomonas</taxon>
    </lineage>
</organism>